<dbReference type="NCBIfam" id="NF004739">
    <property type="entry name" value="PRK06075.1"/>
    <property type="match status" value="1"/>
</dbReference>
<dbReference type="InterPro" id="IPR029014">
    <property type="entry name" value="NiFe-Hase_large"/>
</dbReference>
<dbReference type="SUPFAM" id="SSF143243">
    <property type="entry name" value="Nqo5-like"/>
    <property type="match status" value="1"/>
</dbReference>
<sequence>MSIDATSEAVEVDAEPDPFSTLEGLIVERETHLNAPAVRIRPDSVQETLSTLKSEAGYDHLSLVTAQEYENRYETIYHLRSFDDPTREVSVVVPADKDEPVSESGEAVFRTADWHEREAYDLIGIEYDDHPDLRRILLPETWQGHPLSLDYDEDRPQIVSLSETEPVEPGSSTATGSDTMFLNVGPHHPATHGVLHLQVTLDGEDVVDVEPDVGYIHRCEEQMAQSGTYRHQIMPYPDRWDWGGGGLLNEWAYARAAEDLADIAVPEYAQVVRTMSAEFSRILSHMLAMGAYALDVIGDFTATFMYAIQERERVQEILEDLTGQRLMFNYFRLGGVVWDLPEPRGEFLSTVREYLDGLPRRLEEYHDLLTRNEILQLRTIDTGILPPEVAKEYGCTGPVLRGSGVDYDLRRDDPYGYYDELDWDVVTEDGCDNYSRLLVRMREVEESAKIIEQCVDLLEEWPEDERDVQANVPRTLRPDDDAEIYRAVEAAKGELGIYMRADGTDKPARFKIRGPSFSNLQALPEMANGEAIPDLIASLGSLDTIMGEVDR</sequence>
<evidence type="ECO:0000256" key="9">
    <source>
        <dbReference type="ARBA" id="ARBA00047712"/>
    </source>
</evidence>
<keyword evidence="3" id="KW-0813">Transport</keyword>
<dbReference type="PANTHER" id="PTHR11993">
    <property type="entry name" value="NADH-UBIQUINONE OXIDOREDUCTASE 49 KDA SUBUNIT"/>
    <property type="match status" value="1"/>
</dbReference>
<dbReference type="InterPro" id="IPR020396">
    <property type="entry name" value="NADH_UbQ_OxRdtase_CS"/>
</dbReference>
<evidence type="ECO:0000256" key="8">
    <source>
        <dbReference type="ARBA" id="ARBA00038617"/>
    </source>
</evidence>
<evidence type="ECO:0000256" key="2">
    <source>
        <dbReference type="ARBA" id="ARBA00010019"/>
    </source>
</evidence>
<keyword evidence="7" id="KW-0511">Multifunctional enzyme</keyword>
<evidence type="ECO:0000313" key="12">
    <source>
        <dbReference type="EMBL" id="MFC5278695.1"/>
    </source>
</evidence>
<comment type="catalytic activity">
    <reaction evidence="9">
        <text>a quinone + NADH + 5 H(+)(in) = a quinol + NAD(+) + 4 H(+)(out)</text>
        <dbReference type="Rhea" id="RHEA:57888"/>
        <dbReference type="ChEBI" id="CHEBI:15378"/>
        <dbReference type="ChEBI" id="CHEBI:24646"/>
        <dbReference type="ChEBI" id="CHEBI:57540"/>
        <dbReference type="ChEBI" id="CHEBI:57945"/>
        <dbReference type="ChEBI" id="CHEBI:132124"/>
    </reaction>
</comment>
<protein>
    <submittedName>
        <fullName evidence="12">NADH-quinone oxidoreductase subunit D</fullName>
    </submittedName>
</protein>
<evidence type="ECO:0000259" key="10">
    <source>
        <dbReference type="Pfam" id="PF00329"/>
    </source>
</evidence>
<dbReference type="AlphaFoldDB" id="A0ABD5R1D4"/>
<dbReference type="GO" id="GO:0005886">
    <property type="term" value="C:plasma membrane"/>
    <property type="evidence" value="ECO:0007669"/>
    <property type="project" value="UniProtKB-SubCell"/>
</dbReference>
<evidence type="ECO:0000256" key="1">
    <source>
        <dbReference type="ARBA" id="ARBA00004202"/>
    </source>
</evidence>
<dbReference type="InterPro" id="IPR022885">
    <property type="entry name" value="NDH1_su_D/H"/>
</dbReference>
<dbReference type="PROSITE" id="PS00542">
    <property type="entry name" value="COMPLEX1_30K"/>
    <property type="match status" value="1"/>
</dbReference>
<dbReference type="Pfam" id="PF00329">
    <property type="entry name" value="Complex1_30kDa"/>
    <property type="match status" value="1"/>
</dbReference>
<dbReference type="InterPro" id="IPR001135">
    <property type="entry name" value="NADH_Q_OxRdtase_suD"/>
</dbReference>
<evidence type="ECO:0000313" key="13">
    <source>
        <dbReference type="Proteomes" id="UP001596118"/>
    </source>
</evidence>
<reference evidence="12 13" key="1">
    <citation type="journal article" date="2019" name="Int. J. Syst. Evol. Microbiol.">
        <title>The Global Catalogue of Microorganisms (GCM) 10K type strain sequencing project: providing services to taxonomists for standard genome sequencing and annotation.</title>
        <authorList>
            <consortium name="The Broad Institute Genomics Platform"/>
            <consortium name="The Broad Institute Genome Sequencing Center for Infectious Disease"/>
            <person name="Wu L."/>
            <person name="Ma J."/>
        </authorList>
    </citation>
    <scope>NUCLEOTIDE SEQUENCE [LARGE SCALE GENOMIC DNA]</scope>
    <source>
        <strain evidence="12 13">CGMCC 1.12124</strain>
    </source>
</reference>
<dbReference type="InterPro" id="IPR037232">
    <property type="entry name" value="NADH_quin_OxRdtase_su_C/D-like"/>
</dbReference>
<dbReference type="Gene3D" id="3.30.460.80">
    <property type="entry name" value="NADH:ubiquinone oxidoreductase, 30kDa subunit"/>
    <property type="match status" value="1"/>
</dbReference>
<feature type="domain" description="NADH:ubiquinone oxidoreductase 30kDa subunit" evidence="10">
    <location>
        <begin position="38"/>
        <end position="154"/>
    </location>
</feature>
<dbReference type="RefSeq" id="WP_256411102.1">
    <property type="nucleotide sequence ID" value="NZ_JANHDM010000003.1"/>
</dbReference>
<evidence type="ECO:0000256" key="5">
    <source>
        <dbReference type="ARBA" id="ARBA00023027"/>
    </source>
</evidence>
<comment type="caution">
    <text evidence="12">The sequence shown here is derived from an EMBL/GenBank/DDBJ whole genome shotgun (WGS) entry which is preliminary data.</text>
</comment>
<keyword evidence="4" id="KW-1003">Cell membrane</keyword>
<dbReference type="Pfam" id="PF00346">
    <property type="entry name" value="Complex1_49kDa"/>
    <property type="match status" value="1"/>
</dbReference>
<gene>
    <name evidence="12" type="ORF">ACFPM1_08000</name>
</gene>
<accession>A0ABD5R1D4</accession>
<dbReference type="Proteomes" id="UP001596118">
    <property type="component" value="Unassembled WGS sequence"/>
</dbReference>
<dbReference type="Gene3D" id="1.10.645.10">
    <property type="entry name" value="Cytochrome-c3 Hydrogenase, chain B"/>
    <property type="match status" value="1"/>
</dbReference>
<dbReference type="GO" id="GO:0003824">
    <property type="term" value="F:catalytic activity"/>
    <property type="evidence" value="ECO:0007669"/>
    <property type="project" value="UniProtKB-KW"/>
</dbReference>
<comment type="similarity">
    <text evidence="2">In the C-terminal section; belongs to the complex I 49 kDa subunit family.</text>
</comment>
<keyword evidence="13" id="KW-1185">Reference proteome</keyword>
<evidence type="ECO:0000256" key="7">
    <source>
        <dbReference type="ARBA" id="ARBA00023268"/>
    </source>
</evidence>
<evidence type="ECO:0000256" key="4">
    <source>
        <dbReference type="ARBA" id="ARBA00022475"/>
    </source>
</evidence>
<dbReference type="EMBL" id="JBHSKY010000007">
    <property type="protein sequence ID" value="MFC5278695.1"/>
    <property type="molecule type" value="Genomic_DNA"/>
</dbReference>
<feature type="domain" description="NADH-quinone oxidoreductase subunit D" evidence="11">
    <location>
        <begin position="301"/>
        <end position="551"/>
    </location>
</feature>
<keyword evidence="5" id="KW-0520">NAD</keyword>
<dbReference type="PANTHER" id="PTHR11993:SF10">
    <property type="entry name" value="NADH DEHYDROGENASE [UBIQUINONE] IRON-SULFUR PROTEIN 2, MITOCHONDRIAL"/>
    <property type="match status" value="1"/>
</dbReference>
<comment type="subunit">
    <text evidence="8">NDH-1 is composed of 13 different subunits. Subunits NuoB, CD, E, F, and G constitute the peripheral sector of the complex.</text>
</comment>
<keyword evidence="6" id="KW-0472">Membrane</keyword>
<dbReference type="InterPro" id="IPR001268">
    <property type="entry name" value="NADH_UbQ_OxRdtase_30kDa_su"/>
</dbReference>
<evidence type="ECO:0000259" key="11">
    <source>
        <dbReference type="Pfam" id="PF00346"/>
    </source>
</evidence>
<proteinExistence type="inferred from homology"/>
<evidence type="ECO:0000256" key="6">
    <source>
        <dbReference type="ARBA" id="ARBA00023136"/>
    </source>
</evidence>
<dbReference type="SUPFAM" id="SSF56762">
    <property type="entry name" value="HydB/Nqo4-like"/>
    <property type="match status" value="1"/>
</dbReference>
<comment type="subcellular location">
    <subcellularLocation>
        <location evidence="1">Cell membrane</location>
        <topology evidence="1">Peripheral membrane protein</topology>
    </subcellularLocation>
</comment>
<evidence type="ECO:0000256" key="3">
    <source>
        <dbReference type="ARBA" id="ARBA00022448"/>
    </source>
</evidence>
<name>A0ABD5R1D4_9EURY</name>
<organism evidence="12 13">
    <name type="scientific">Halorubrum rubrum</name>
    <dbReference type="NCBI Taxonomy" id="1126240"/>
    <lineage>
        <taxon>Archaea</taxon>
        <taxon>Methanobacteriati</taxon>
        <taxon>Methanobacteriota</taxon>
        <taxon>Stenosarchaea group</taxon>
        <taxon>Halobacteria</taxon>
        <taxon>Halobacteriales</taxon>
        <taxon>Haloferacaceae</taxon>
        <taxon>Halorubrum</taxon>
    </lineage>
</organism>